<comment type="caution">
    <text evidence="2">The sequence shown here is derived from an EMBL/GenBank/DDBJ whole genome shotgun (WGS) entry which is preliminary data.</text>
</comment>
<dbReference type="GO" id="GO:0016301">
    <property type="term" value="F:kinase activity"/>
    <property type="evidence" value="ECO:0007669"/>
    <property type="project" value="UniProtKB-KW"/>
</dbReference>
<sequence>MSDIVARLSNGHPAAERLAGVYSICSAHPWVLAAAMRQALADQTPLLIESTSNQVDQYGGYTGMKPADFVAFVREIAERVGFAREHLILGGDHLGPNAWRHLPTAEAMQRADALIDAYASAGFTKIHLDTSMPCADDPERLSDAIVASRAARLCAVAEAAVKREGLSVAPVYVIGTEVPVPGGAAEELEAVEPTSREAALETARVHREAWRASGLDDAWPRVIALVVQPGVEFDHTKVIDYRPERATNLKSALDDLPGMVYEAHSTDYQTPEALSALVRDGFRILKVGPGVTFALREALFALADIESQLIDESRRSNLRAVVERVMLAKPGYWEKYYHGDSQQQRVLRTYSYSDRVRYYWTDDAIAAAAERLLDNLSAVRIPENLLSQYLPDQYWAVRNGALAADDPHAIAQDRVRQVIRMYAAACRV</sequence>
<dbReference type="InterPro" id="IPR013785">
    <property type="entry name" value="Aldolase_TIM"/>
</dbReference>
<dbReference type="PANTHER" id="PTHR32502:SF2">
    <property type="entry name" value="D-TAGATOSE-1,6-BISPHOSPHATE ALDOLASE SUBUNIT KBAZ"/>
    <property type="match status" value="1"/>
</dbReference>
<dbReference type="GO" id="GO:0009401">
    <property type="term" value="P:phosphoenolpyruvate-dependent sugar phosphotransferase system"/>
    <property type="evidence" value="ECO:0007669"/>
    <property type="project" value="TreeGrafter"/>
</dbReference>
<reference evidence="2" key="1">
    <citation type="submission" date="2016-01" db="EMBL/GenBank/DDBJ databases">
        <authorList>
            <person name="Peeters C."/>
        </authorList>
    </citation>
    <scope>NUCLEOTIDE SEQUENCE [LARGE SCALE GENOMIC DNA]</scope>
    <source>
        <strain evidence="2">LMG 22937</strain>
    </source>
</reference>
<dbReference type="RefSeq" id="WP_087655294.1">
    <property type="nucleotide sequence ID" value="NZ_FCOL02000004.1"/>
</dbReference>
<gene>
    <name evidence="2" type="ORF">AWB67_01197</name>
</gene>
<dbReference type="PANTHER" id="PTHR32502">
    <property type="entry name" value="N-ACETYLGALACTOSAMINE PERMEASE II COMPONENT-RELATED"/>
    <property type="match status" value="1"/>
</dbReference>
<name>A0A158G7F6_9BURK</name>
<dbReference type="EMBL" id="FCOL02000004">
    <property type="protein sequence ID" value="SAL28078.1"/>
    <property type="molecule type" value="Genomic_DNA"/>
</dbReference>
<organism evidence="2 3">
    <name type="scientific">Caballeronia terrestris</name>
    <dbReference type="NCBI Taxonomy" id="1226301"/>
    <lineage>
        <taxon>Bacteria</taxon>
        <taxon>Pseudomonadati</taxon>
        <taxon>Pseudomonadota</taxon>
        <taxon>Betaproteobacteria</taxon>
        <taxon>Burkholderiales</taxon>
        <taxon>Burkholderiaceae</taxon>
        <taxon>Caballeronia</taxon>
    </lineage>
</organism>
<evidence type="ECO:0000313" key="2">
    <source>
        <dbReference type="EMBL" id="SAL28078.1"/>
    </source>
</evidence>
<accession>A0A158G7F6</accession>
<proteinExistence type="predicted"/>
<dbReference type="NCBIfam" id="TIGR02810">
    <property type="entry name" value="agaZ_gatZ"/>
    <property type="match status" value="1"/>
</dbReference>
<dbReference type="InterPro" id="IPR012062">
    <property type="entry name" value="GatZ/KbaZ-like"/>
</dbReference>
<dbReference type="OrthoDB" id="1672942at2"/>
<keyword evidence="3" id="KW-1185">Reference proteome</keyword>
<dbReference type="Pfam" id="PF08013">
    <property type="entry name" value="GatZ_KbaZ-like"/>
    <property type="match status" value="1"/>
</dbReference>
<protein>
    <submittedName>
        <fullName evidence="2">Tagatose-6-phosphate kinase</fullName>
    </submittedName>
</protein>
<dbReference type="PIRSF" id="PIRSF009264">
    <property type="entry name" value="TagBP_ald_AgaZ"/>
    <property type="match status" value="1"/>
</dbReference>
<evidence type="ECO:0000256" key="1">
    <source>
        <dbReference type="ARBA" id="ARBA00005007"/>
    </source>
</evidence>
<dbReference type="GO" id="GO:0005975">
    <property type="term" value="P:carbohydrate metabolic process"/>
    <property type="evidence" value="ECO:0007669"/>
    <property type="project" value="InterPro"/>
</dbReference>
<keyword evidence="2" id="KW-0808">Transferase</keyword>
<evidence type="ECO:0000313" key="3">
    <source>
        <dbReference type="Proteomes" id="UP000054925"/>
    </source>
</evidence>
<dbReference type="AlphaFoldDB" id="A0A158G7F6"/>
<dbReference type="InterPro" id="IPR050303">
    <property type="entry name" value="GatZ_KbaZ_carbometab"/>
</dbReference>
<comment type="pathway">
    <text evidence="1">Carbohydrate metabolism.</text>
</comment>
<dbReference type="Gene3D" id="3.20.20.70">
    <property type="entry name" value="Aldolase class I"/>
    <property type="match status" value="1"/>
</dbReference>
<keyword evidence="2" id="KW-0418">Kinase</keyword>
<dbReference type="SUPFAM" id="SSF51569">
    <property type="entry name" value="Aldolase"/>
    <property type="match status" value="1"/>
</dbReference>
<dbReference type="Proteomes" id="UP000054925">
    <property type="component" value="Unassembled WGS sequence"/>
</dbReference>
<dbReference type="Gene3D" id="1.10.400.20">
    <property type="entry name" value="putative tagatose 6-phosphate kinase domain like"/>
    <property type="match status" value="1"/>
</dbReference>
<dbReference type="GO" id="GO:0005886">
    <property type="term" value="C:plasma membrane"/>
    <property type="evidence" value="ECO:0007669"/>
    <property type="project" value="TreeGrafter"/>
</dbReference>